<dbReference type="InterPro" id="IPR036409">
    <property type="entry name" value="Aldolase_II/adducin_N_sf"/>
</dbReference>
<dbReference type="SUPFAM" id="SSF53639">
    <property type="entry name" value="AraD/HMP-PK domain-like"/>
    <property type="match status" value="1"/>
</dbReference>
<keyword evidence="2" id="KW-1185">Reference proteome</keyword>
<name>A0A016UXG2_9BILA</name>
<organism evidence="1 2">
    <name type="scientific">Ancylostoma ceylanicum</name>
    <dbReference type="NCBI Taxonomy" id="53326"/>
    <lineage>
        <taxon>Eukaryota</taxon>
        <taxon>Metazoa</taxon>
        <taxon>Ecdysozoa</taxon>
        <taxon>Nematoda</taxon>
        <taxon>Chromadorea</taxon>
        <taxon>Rhabditida</taxon>
        <taxon>Rhabditina</taxon>
        <taxon>Rhabditomorpha</taxon>
        <taxon>Strongyloidea</taxon>
        <taxon>Ancylostomatidae</taxon>
        <taxon>Ancylostomatinae</taxon>
        <taxon>Ancylostoma</taxon>
    </lineage>
</organism>
<evidence type="ECO:0000313" key="2">
    <source>
        <dbReference type="Proteomes" id="UP000024635"/>
    </source>
</evidence>
<proteinExistence type="predicted"/>
<dbReference type="Proteomes" id="UP000024635">
    <property type="component" value="Unassembled WGS sequence"/>
</dbReference>
<dbReference type="EMBL" id="JARK01001359">
    <property type="protein sequence ID" value="EYC20079.1"/>
    <property type="molecule type" value="Genomic_DNA"/>
</dbReference>
<dbReference type="AlphaFoldDB" id="A0A016UXG2"/>
<reference evidence="2" key="1">
    <citation type="journal article" date="2015" name="Nat. Genet.">
        <title>The genome and transcriptome of the zoonotic hookworm Ancylostoma ceylanicum identify infection-specific gene families.</title>
        <authorList>
            <person name="Schwarz E.M."/>
            <person name="Hu Y."/>
            <person name="Antoshechkin I."/>
            <person name="Miller M.M."/>
            <person name="Sternberg P.W."/>
            <person name="Aroian R.V."/>
        </authorList>
    </citation>
    <scope>NUCLEOTIDE SEQUENCE</scope>
    <source>
        <strain evidence="2">HY135</strain>
    </source>
</reference>
<sequence>MAFTSVEIDSTKAHWQLLLSFRLPLCFRWDFMDFALEISKRVQILIWRGDGCIVVGETPEEAVYLMRNLVSACDHQV</sequence>
<gene>
    <name evidence="1" type="primary">Acey_s0023.g855</name>
    <name evidence="1" type="ORF">Y032_0023g855</name>
</gene>
<evidence type="ECO:0000313" key="1">
    <source>
        <dbReference type="EMBL" id="EYC20079.1"/>
    </source>
</evidence>
<protein>
    <submittedName>
        <fullName evidence="1">Uncharacterized protein</fullName>
    </submittedName>
</protein>
<dbReference type="Gene3D" id="3.40.225.10">
    <property type="entry name" value="Class II aldolase/adducin N-terminal domain"/>
    <property type="match status" value="1"/>
</dbReference>
<comment type="caution">
    <text evidence="1">The sequence shown here is derived from an EMBL/GenBank/DDBJ whole genome shotgun (WGS) entry which is preliminary data.</text>
</comment>
<accession>A0A016UXG2</accession>